<dbReference type="Proteomes" id="UP000292082">
    <property type="component" value="Unassembled WGS sequence"/>
</dbReference>
<evidence type="ECO:0000313" key="4">
    <source>
        <dbReference type="Proteomes" id="UP000292082"/>
    </source>
</evidence>
<evidence type="ECO:0000313" key="3">
    <source>
        <dbReference type="EMBL" id="TBU62444.1"/>
    </source>
</evidence>
<feature type="region of interest" description="Disordered" evidence="1">
    <location>
        <begin position="148"/>
        <end position="177"/>
    </location>
</feature>
<sequence length="263" mass="28864">MHVIVRHWNVFVLFLFILLRRLLRPRMSVVMTPLQSAAWNVCSRLIPVPIGVPVPVPPLSVLLIPRPLHSRPGPIPLLRAGPYDLPRTGVLQCDPPPAEHDNVSLRARDRVRTSRRRRHVLPQRAIPCVVLVPRLSERSLGLRGHRASGWRRRGRRGARGHDGSLGRAPGKERGPLRARGDVVEGEVARGLVADVSRGGFGLLLRVPLAFATHRGCRRGRRGAGEGACALADGVDGVPGRVGEGRGRGERGRWRERGRGGGCR</sequence>
<protein>
    <submittedName>
        <fullName evidence="3">Uncharacterized protein</fullName>
    </submittedName>
</protein>
<keyword evidence="2" id="KW-0812">Transmembrane</keyword>
<reference evidence="3 4" key="1">
    <citation type="submission" date="2019-01" db="EMBL/GenBank/DDBJ databases">
        <title>Draft genome sequences of three monokaryotic isolates of the white-rot basidiomycete fungus Dichomitus squalens.</title>
        <authorList>
            <consortium name="DOE Joint Genome Institute"/>
            <person name="Lopez S.C."/>
            <person name="Andreopoulos B."/>
            <person name="Pangilinan J."/>
            <person name="Lipzen A."/>
            <person name="Riley R."/>
            <person name="Ahrendt S."/>
            <person name="Ng V."/>
            <person name="Barry K."/>
            <person name="Daum C."/>
            <person name="Grigoriev I.V."/>
            <person name="Hilden K.S."/>
            <person name="Makela M.R."/>
            <person name="de Vries R.P."/>
        </authorList>
    </citation>
    <scope>NUCLEOTIDE SEQUENCE [LARGE SCALE GENOMIC DNA]</scope>
    <source>
        <strain evidence="3 4">CBS 464.89</strain>
    </source>
</reference>
<name>A0A4Q9Q761_9APHY</name>
<organism evidence="3 4">
    <name type="scientific">Dichomitus squalens</name>
    <dbReference type="NCBI Taxonomy" id="114155"/>
    <lineage>
        <taxon>Eukaryota</taxon>
        <taxon>Fungi</taxon>
        <taxon>Dikarya</taxon>
        <taxon>Basidiomycota</taxon>
        <taxon>Agaricomycotina</taxon>
        <taxon>Agaricomycetes</taxon>
        <taxon>Polyporales</taxon>
        <taxon>Polyporaceae</taxon>
        <taxon>Dichomitus</taxon>
    </lineage>
</organism>
<feature type="transmembrane region" description="Helical" evidence="2">
    <location>
        <begin position="6"/>
        <end position="23"/>
    </location>
</feature>
<feature type="compositionally biased region" description="Basic residues" evidence="1">
    <location>
        <begin position="148"/>
        <end position="158"/>
    </location>
</feature>
<keyword evidence="2" id="KW-1133">Transmembrane helix</keyword>
<keyword evidence="2" id="KW-0472">Membrane</keyword>
<gene>
    <name evidence="3" type="ORF">BD310DRAFT_50113</name>
</gene>
<feature type="compositionally biased region" description="Basic and acidic residues" evidence="1">
    <location>
        <begin position="242"/>
        <end position="263"/>
    </location>
</feature>
<dbReference type="AlphaFoldDB" id="A0A4Q9Q761"/>
<dbReference type="EMBL" id="ML145093">
    <property type="protein sequence ID" value="TBU62444.1"/>
    <property type="molecule type" value="Genomic_DNA"/>
</dbReference>
<evidence type="ECO:0000256" key="2">
    <source>
        <dbReference type="SAM" id="Phobius"/>
    </source>
</evidence>
<feature type="region of interest" description="Disordered" evidence="1">
    <location>
        <begin position="240"/>
        <end position="263"/>
    </location>
</feature>
<evidence type="ECO:0000256" key="1">
    <source>
        <dbReference type="SAM" id="MobiDB-lite"/>
    </source>
</evidence>
<accession>A0A4Q9Q761</accession>
<keyword evidence="4" id="KW-1185">Reference proteome</keyword>
<feature type="compositionally biased region" description="Basic and acidic residues" evidence="1">
    <location>
        <begin position="159"/>
        <end position="177"/>
    </location>
</feature>
<proteinExistence type="predicted"/>